<dbReference type="Proteomes" id="UP000499080">
    <property type="component" value="Unassembled WGS sequence"/>
</dbReference>
<name>A0A4Y2QH63_ARAVE</name>
<dbReference type="InterPro" id="IPR054722">
    <property type="entry name" value="PolX-like_BBD"/>
</dbReference>
<evidence type="ECO:0000313" key="4">
    <source>
        <dbReference type="EMBL" id="GBN62625.1"/>
    </source>
</evidence>
<comment type="caution">
    <text evidence="4">The sequence shown here is derived from an EMBL/GenBank/DDBJ whole genome shotgun (WGS) entry which is preliminary data.</text>
</comment>
<dbReference type="PANTHER" id="PTHR47592">
    <property type="entry name" value="PBF68 PROTEIN"/>
    <property type="match status" value="1"/>
</dbReference>
<sequence>MDPGVRRNRKSSSNFCKYCKRKVHSEDGCFFKEKESQDKSFCTENPGSNRLTEMKGFESSNVETTVTRERSAEFLIDSAATTHICNQRDWFSNLKQIYPTEVLVGERDSSAKAVGIGDIKFTILDINGKVEINFKNVLNVSKMRRNLICGAQIDIVGNYIEWGRDKMIVYNSRKEYIFSVNRVDKLHIVYGYPTKYEAKFKDVALISNLKLDFVHRKFCHENIPLIQSMSKNNSVKDIERLSKSKVENCVNCKIAKSARSSLKKNYTYRRTTQKATIKYSDTNQSSANDSRSEESSNAEIYETLEYEYYNSELPKTFEDTQRSKDKEKCDFAMREELNMMKTRKDWELVHPPANKTIIGSKWVYNIKHDEKINQREKHKAKLVALGLKQKAGIDYGETFSPVVNFSVVKLMFIVLESLLGWNHVQPDVKSAYLYDKLNELVYLKQPPGFLVKDAESKVHLLHKALYDLHQSGRSWNCELDHILKNLMFDKLLWSNCLYKNKDVILVIYVDDSMVFGKTLIDINKTIALIQSKLDLTELGPAKYLLGENFEMNKDLFMHQKTYIEKLMIKFKELPK</sequence>
<reference evidence="4 5" key="1">
    <citation type="journal article" date="2019" name="Sci. Rep.">
        <title>Orb-weaving spider Araneus ventricosus genome elucidates the spidroin gene catalogue.</title>
        <authorList>
            <person name="Kono N."/>
            <person name="Nakamura H."/>
            <person name="Ohtoshi R."/>
            <person name="Moran D.A.P."/>
            <person name="Shinohara A."/>
            <person name="Yoshida Y."/>
            <person name="Fujiwara M."/>
            <person name="Mori M."/>
            <person name="Tomita M."/>
            <person name="Arakawa K."/>
        </authorList>
    </citation>
    <scope>NUCLEOTIDE SEQUENCE [LARGE SCALE GENOMIC DNA]</scope>
</reference>
<feature type="domain" description="Reverse transcriptase Ty1/copia-type" evidence="2">
    <location>
        <begin position="344"/>
        <end position="570"/>
    </location>
</feature>
<evidence type="ECO:0000259" key="2">
    <source>
        <dbReference type="Pfam" id="PF07727"/>
    </source>
</evidence>
<dbReference type="InterPro" id="IPR013103">
    <property type="entry name" value="RVT_2"/>
</dbReference>
<keyword evidence="5" id="KW-1185">Reference proteome</keyword>
<organism evidence="4 5">
    <name type="scientific">Araneus ventricosus</name>
    <name type="common">Orbweaver spider</name>
    <name type="synonym">Epeira ventricosa</name>
    <dbReference type="NCBI Taxonomy" id="182803"/>
    <lineage>
        <taxon>Eukaryota</taxon>
        <taxon>Metazoa</taxon>
        <taxon>Ecdysozoa</taxon>
        <taxon>Arthropoda</taxon>
        <taxon>Chelicerata</taxon>
        <taxon>Arachnida</taxon>
        <taxon>Araneae</taxon>
        <taxon>Araneomorphae</taxon>
        <taxon>Entelegynae</taxon>
        <taxon>Araneoidea</taxon>
        <taxon>Araneidae</taxon>
        <taxon>Araneus</taxon>
    </lineage>
</organism>
<evidence type="ECO:0000259" key="3">
    <source>
        <dbReference type="Pfam" id="PF22936"/>
    </source>
</evidence>
<feature type="domain" description="Retrovirus-related Pol polyprotein from transposon TNT 1-94-like beta-barrel" evidence="3">
    <location>
        <begin position="74"/>
        <end position="154"/>
    </location>
</feature>
<feature type="region of interest" description="Disordered" evidence="1">
    <location>
        <begin position="277"/>
        <end position="297"/>
    </location>
</feature>
<protein>
    <submittedName>
        <fullName evidence="4">Retrovirus-related Pol polyprotein from transposon TNT 1-94</fullName>
    </submittedName>
</protein>
<dbReference type="AlphaFoldDB" id="A0A4Y2QH63"/>
<accession>A0A4Y2QH63</accession>
<feature type="compositionally biased region" description="Low complexity" evidence="1">
    <location>
        <begin position="285"/>
        <end position="297"/>
    </location>
</feature>
<evidence type="ECO:0000313" key="5">
    <source>
        <dbReference type="Proteomes" id="UP000499080"/>
    </source>
</evidence>
<dbReference type="Pfam" id="PF22936">
    <property type="entry name" value="Pol_BBD"/>
    <property type="match status" value="1"/>
</dbReference>
<dbReference type="Pfam" id="PF07727">
    <property type="entry name" value="RVT_2"/>
    <property type="match status" value="1"/>
</dbReference>
<gene>
    <name evidence="4" type="primary">POLX_1790</name>
    <name evidence="4" type="ORF">AVEN_39023_1</name>
</gene>
<proteinExistence type="predicted"/>
<dbReference type="EMBL" id="BGPR01013870">
    <property type="protein sequence ID" value="GBN62625.1"/>
    <property type="molecule type" value="Genomic_DNA"/>
</dbReference>
<evidence type="ECO:0000256" key="1">
    <source>
        <dbReference type="SAM" id="MobiDB-lite"/>
    </source>
</evidence>